<dbReference type="InterPro" id="IPR001789">
    <property type="entry name" value="Sig_transdc_resp-reg_receiver"/>
</dbReference>
<keyword evidence="25" id="KW-1185">Reference proteome</keyword>
<dbReference type="SMART" id="SM00388">
    <property type="entry name" value="HisKA"/>
    <property type="match status" value="1"/>
</dbReference>
<evidence type="ECO:0000256" key="8">
    <source>
        <dbReference type="ARBA" id="ARBA00022741"/>
    </source>
</evidence>
<dbReference type="InterPro" id="IPR008207">
    <property type="entry name" value="Sig_transdc_His_kin_Hpt_dom"/>
</dbReference>
<dbReference type="FunFam" id="1.10.287.130:FF:000002">
    <property type="entry name" value="Two-component osmosensing histidine kinase"/>
    <property type="match status" value="1"/>
</dbReference>
<dbReference type="Pfam" id="PF00512">
    <property type="entry name" value="HisKA"/>
    <property type="match status" value="1"/>
</dbReference>
<keyword evidence="9 24" id="KW-0418">Kinase</keyword>
<dbReference type="SUPFAM" id="SSF55785">
    <property type="entry name" value="PYP-like sensor domain (PAS domain)"/>
    <property type="match status" value="3"/>
</dbReference>
<protein>
    <recommendedName>
        <fullName evidence="15">Sensory/regulatory protein RpfC</fullName>
        <ecNumber evidence="3">2.7.13.3</ecNumber>
    </recommendedName>
</protein>
<evidence type="ECO:0000256" key="7">
    <source>
        <dbReference type="ARBA" id="ARBA00022692"/>
    </source>
</evidence>
<dbReference type="CDD" id="cd00082">
    <property type="entry name" value="HisKA"/>
    <property type="match status" value="1"/>
</dbReference>
<evidence type="ECO:0000256" key="6">
    <source>
        <dbReference type="ARBA" id="ARBA00022679"/>
    </source>
</evidence>
<dbReference type="CDD" id="cd16922">
    <property type="entry name" value="HATPase_EvgS-ArcB-TorS-like"/>
    <property type="match status" value="1"/>
</dbReference>
<dbReference type="PANTHER" id="PTHR45339">
    <property type="entry name" value="HYBRID SIGNAL TRANSDUCTION HISTIDINE KINASE J"/>
    <property type="match status" value="1"/>
</dbReference>
<dbReference type="PROSITE" id="PS50113">
    <property type="entry name" value="PAC"/>
    <property type="match status" value="2"/>
</dbReference>
<dbReference type="Gene3D" id="1.20.120.160">
    <property type="entry name" value="HPT domain"/>
    <property type="match status" value="1"/>
</dbReference>
<dbReference type="Pfam" id="PF02518">
    <property type="entry name" value="HATPase_c"/>
    <property type="match status" value="1"/>
</dbReference>
<evidence type="ECO:0000256" key="18">
    <source>
        <dbReference type="SAM" id="Coils"/>
    </source>
</evidence>
<evidence type="ECO:0000256" key="11">
    <source>
        <dbReference type="ARBA" id="ARBA00022989"/>
    </source>
</evidence>
<dbReference type="KEGG" id="dmm:dnm_064180"/>
<comment type="subcellular location">
    <subcellularLocation>
        <location evidence="2">Cell membrane</location>
        <topology evidence="2">Multi-pass membrane protein</topology>
    </subcellularLocation>
</comment>
<dbReference type="InterPro" id="IPR003594">
    <property type="entry name" value="HATPase_dom"/>
</dbReference>
<feature type="domain" description="PAC" evidence="22">
    <location>
        <begin position="48"/>
        <end position="100"/>
    </location>
</feature>
<dbReference type="PROSITE" id="PS50109">
    <property type="entry name" value="HIS_KIN"/>
    <property type="match status" value="1"/>
</dbReference>
<dbReference type="InterPro" id="IPR013656">
    <property type="entry name" value="PAS_4"/>
</dbReference>
<dbReference type="InterPro" id="IPR000014">
    <property type="entry name" value="PAS"/>
</dbReference>
<dbReference type="SMART" id="SM00091">
    <property type="entry name" value="PAS"/>
    <property type="match status" value="2"/>
</dbReference>
<evidence type="ECO:0000256" key="5">
    <source>
        <dbReference type="ARBA" id="ARBA00022553"/>
    </source>
</evidence>
<sequence>MNNRLCEILGYTHEELLGKTWTTLTYPEDLEPDIIEFNRLIRGEIDSYSMEKRFIRKDGEIVFTIISMTRVSRDDNSIEHLIAHIQDITASKQAQEASRKFEFIADASKDLMTMINKHYVYEAVNKAYCNVYNKTREKIVGNTVAEVWGHEIFEKSIKQNVDRCFAGKESRYENWFNFHGRGLGYYQVIYSPYFNEEGEVTHVGVVSHDITERKRFADELEKSRDFLNNILNSVPDPIFVKDEHHRWIILNDAYCDFVGFPKEELLGKTDYDFFSEEQADTFWEKDDAVFTTNIENVHEEKFTDSSDELRTISTKRALFKHPATGKKTLVGVMRDITDIKRTQAELIAYKEHLEDLVDLRTEELQVAKEKAEAATQSKSQFLANMSHEIRTPMNAIMGLTNLALKTDMTDKQFDYLEKIGTSARVLLGIINDILDYSKIEAGKLDLESVDFQLHDVMDNLSDMFSSKAAEKKIEMIISIDQNVPCSLIGDSLRLGQVLINLTNNAVKFTDEGEILINVERCDQERAGDNNSLRIEEKVMLRFSVRDTGIGIPGEQISKLFTPFTQADGSTTREYGGTGLGLTICKWLVEMMGGDIWIESNPGDGSCFYFTAKFSVRPEDTEQRFVIPPDLRDKRILIADDNETFREFLEDALTTFGFTVSSVSSGRQVLEELQQTRNGNSYNLLFIDWKMPGEMDGIETIKAIRIQENGTRIPIIIMTAFGQEEDIPCAEMTNIKAFLTKPVKISLLFDTIMQVFEMKAENLFEKDQYVTNEPYAMECVRGARVLLAEDNPINQQVAMEILRDSEIIVETVNNGKEAVDAICSKFDPFCKVRRHSTSEQIPFPYDVVLMDVQMPEMDGYEATRSIRKTENEIQNQENHKFRIPIIAMTAHAMQGDREKCLEAGMDDYITKPIDPESLFATMARWITNKPECSACEAPDKNEEAQEVITAKQKKGFQLPFVSPELNKAFDVDTALRRLGGKENIFIKLVKELAKNYAGIATEIKNLLINMEMEDARVQVHTIKGIAGNLSATQLQQAAQELEHSIKKNALTDFDPKIRKLEQAMEQILKSVRSLEDIPEANIAEQSDIHDKDNILSPSEIQPILTELSDLISKNRVEAESHIESVKKHLLNRGVDKEIQQIQEQIDIFDFKGAQKTLSNIALRLEISL</sequence>
<dbReference type="CDD" id="cd00130">
    <property type="entry name" value="PAS"/>
    <property type="match status" value="2"/>
</dbReference>
<evidence type="ECO:0000256" key="15">
    <source>
        <dbReference type="ARBA" id="ARBA00068150"/>
    </source>
</evidence>
<dbReference type="Pfam" id="PF01627">
    <property type="entry name" value="Hpt"/>
    <property type="match status" value="1"/>
</dbReference>
<dbReference type="SMART" id="SM00086">
    <property type="entry name" value="PAC"/>
    <property type="match status" value="2"/>
</dbReference>
<evidence type="ECO:0000259" key="22">
    <source>
        <dbReference type="PROSITE" id="PS50113"/>
    </source>
</evidence>
<evidence type="ECO:0000256" key="9">
    <source>
        <dbReference type="ARBA" id="ARBA00022777"/>
    </source>
</evidence>
<dbReference type="Gene3D" id="3.30.565.10">
    <property type="entry name" value="Histidine kinase-like ATPase, C-terminal domain"/>
    <property type="match status" value="1"/>
</dbReference>
<dbReference type="SMART" id="SM00387">
    <property type="entry name" value="HATPase_c"/>
    <property type="match status" value="1"/>
</dbReference>
<dbReference type="PROSITE" id="PS50110">
    <property type="entry name" value="RESPONSE_REGULATORY"/>
    <property type="match status" value="2"/>
</dbReference>
<feature type="domain" description="PAS" evidence="21">
    <location>
        <begin position="1"/>
        <end position="44"/>
    </location>
</feature>
<keyword evidence="11" id="KW-1133">Transmembrane helix</keyword>
<feature type="domain" description="PAS" evidence="21">
    <location>
        <begin position="223"/>
        <end position="293"/>
    </location>
</feature>
<keyword evidence="13" id="KW-0472">Membrane</keyword>
<dbReference type="Gene3D" id="3.40.50.2300">
    <property type="match status" value="2"/>
</dbReference>
<dbReference type="Gene3D" id="3.30.450.20">
    <property type="entry name" value="PAS domain"/>
    <property type="match status" value="3"/>
</dbReference>
<evidence type="ECO:0000256" key="4">
    <source>
        <dbReference type="ARBA" id="ARBA00022475"/>
    </source>
</evidence>
<evidence type="ECO:0000259" key="19">
    <source>
        <dbReference type="PROSITE" id="PS50109"/>
    </source>
</evidence>
<evidence type="ECO:0000256" key="17">
    <source>
        <dbReference type="PROSITE-ProRule" id="PRU00169"/>
    </source>
</evidence>
<reference evidence="24" key="1">
    <citation type="journal article" date="2021" name="Microb. Physiol.">
        <title>Proteogenomic Insights into the Physiology of Marine, Sulfate-Reducing, Filamentous Desulfonema limicola and Desulfonema magnum.</title>
        <authorList>
            <person name="Schnaars V."/>
            <person name="Wohlbrand L."/>
            <person name="Scheve S."/>
            <person name="Hinrichs C."/>
            <person name="Reinhardt R."/>
            <person name="Rabus R."/>
        </authorList>
    </citation>
    <scope>NUCLEOTIDE SEQUENCE</scope>
    <source>
        <strain evidence="24">4be13</strain>
    </source>
</reference>
<feature type="modified residue" description="4-aspartylphosphate" evidence="17">
    <location>
        <position position="687"/>
    </location>
</feature>
<keyword evidence="6" id="KW-0808">Transferase</keyword>
<evidence type="ECO:0000259" key="23">
    <source>
        <dbReference type="PROSITE" id="PS50894"/>
    </source>
</evidence>
<feature type="coiled-coil region" evidence="18">
    <location>
        <begin position="339"/>
        <end position="370"/>
    </location>
</feature>
<evidence type="ECO:0000256" key="12">
    <source>
        <dbReference type="ARBA" id="ARBA00023012"/>
    </source>
</evidence>
<evidence type="ECO:0000256" key="2">
    <source>
        <dbReference type="ARBA" id="ARBA00004651"/>
    </source>
</evidence>
<evidence type="ECO:0000256" key="1">
    <source>
        <dbReference type="ARBA" id="ARBA00000085"/>
    </source>
</evidence>
<dbReference type="InterPro" id="IPR011006">
    <property type="entry name" value="CheY-like_superfamily"/>
</dbReference>
<comment type="subunit">
    <text evidence="14">At low DSF concentrations, interacts with RpfF.</text>
</comment>
<feature type="domain" description="HPt" evidence="23">
    <location>
        <begin position="980"/>
        <end position="1080"/>
    </location>
</feature>
<accession>A0A975GQY2</accession>
<evidence type="ECO:0000256" key="13">
    <source>
        <dbReference type="ARBA" id="ARBA00023136"/>
    </source>
</evidence>
<dbReference type="InterPro" id="IPR035965">
    <property type="entry name" value="PAS-like_dom_sf"/>
</dbReference>
<dbReference type="SUPFAM" id="SSF47226">
    <property type="entry name" value="Histidine-containing phosphotransfer domain, HPT domain"/>
    <property type="match status" value="1"/>
</dbReference>
<evidence type="ECO:0000256" key="3">
    <source>
        <dbReference type="ARBA" id="ARBA00012438"/>
    </source>
</evidence>
<dbReference type="InterPro" id="IPR005467">
    <property type="entry name" value="His_kinase_dom"/>
</dbReference>
<feature type="domain" description="Histidine kinase" evidence="19">
    <location>
        <begin position="384"/>
        <end position="615"/>
    </location>
</feature>
<keyword evidence="12" id="KW-0902">Two-component regulatory system</keyword>
<dbReference type="PROSITE" id="PS50894">
    <property type="entry name" value="HPT"/>
    <property type="match status" value="1"/>
</dbReference>
<keyword evidence="8" id="KW-0547">Nucleotide-binding</keyword>
<dbReference type="InterPro" id="IPR001610">
    <property type="entry name" value="PAC"/>
</dbReference>
<evidence type="ECO:0000313" key="25">
    <source>
        <dbReference type="Proteomes" id="UP000663722"/>
    </source>
</evidence>
<evidence type="ECO:0000259" key="21">
    <source>
        <dbReference type="PROSITE" id="PS50112"/>
    </source>
</evidence>
<organism evidence="24 25">
    <name type="scientific">Desulfonema magnum</name>
    <dbReference type="NCBI Taxonomy" id="45655"/>
    <lineage>
        <taxon>Bacteria</taxon>
        <taxon>Pseudomonadati</taxon>
        <taxon>Thermodesulfobacteriota</taxon>
        <taxon>Desulfobacteria</taxon>
        <taxon>Desulfobacterales</taxon>
        <taxon>Desulfococcaceae</taxon>
        <taxon>Desulfonema</taxon>
    </lineage>
</organism>
<dbReference type="Pfam" id="PF00072">
    <property type="entry name" value="Response_reg"/>
    <property type="match status" value="2"/>
</dbReference>
<feature type="modified residue" description="Phosphohistidine" evidence="16">
    <location>
        <position position="1019"/>
    </location>
</feature>
<dbReference type="NCBIfam" id="TIGR00229">
    <property type="entry name" value="sensory_box"/>
    <property type="match status" value="3"/>
</dbReference>
<dbReference type="CDD" id="cd17546">
    <property type="entry name" value="REC_hyHK_CKI1_RcsC-like"/>
    <property type="match status" value="2"/>
</dbReference>
<dbReference type="InterPro" id="IPR036641">
    <property type="entry name" value="HPT_dom_sf"/>
</dbReference>
<dbReference type="SMART" id="SM00448">
    <property type="entry name" value="REC"/>
    <property type="match status" value="2"/>
</dbReference>
<dbReference type="Pfam" id="PF08447">
    <property type="entry name" value="PAS_3"/>
    <property type="match status" value="1"/>
</dbReference>
<dbReference type="GO" id="GO:0005524">
    <property type="term" value="F:ATP binding"/>
    <property type="evidence" value="ECO:0007669"/>
    <property type="project" value="UniProtKB-KW"/>
</dbReference>
<keyword evidence="7" id="KW-0812">Transmembrane</keyword>
<keyword evidence="4" id="KW-1003">Cell membrane</keyword>
<dbReference type="FunFam" id="3.30.565.10:FF:000010">
    <property type="entry name" value="Sensor histidine kinase RcsC"/>
    <property type="match status" value="1"/>
</dbReference>
<feature type="domain" description="PAC" evidence="22">
    <location>
        <begin position="166"/>
        <end position="222"/>
    </location>
</feature>
<evidence type="ECO:0000256" key="14">
    <source>
        <dbReference type="ARBA" id="ARBA00064003"/>
    </source>
</evidence>
<feature type="domain" description="Response regulatory" evidence="20">
    <location>
        <begin position="783"/>
        <end position="925"/>
    </location>
</feature>
<evidence type="ECO:0000256" key="16">
    <source>
        <dbReference type="PROSITE-ProRule" id="PRU00110"/>
    </source>
</evidence>
<dbReference type="InterPro" id="IPR036890">
    <property type="entry name" value="HATPase_C_sf"/>
</dbReference>
<dbReference type="InterPro" id="IPR003661">
    <property type="entry name" value="HisK_dim/P_dom"/>
</dbReference>
<dbReference type="GO" id="GO:0000155">
    <property type="term" value="F:phosphorelay sensor kinase activity"/>
    <property type="evidence" value="ECO:0007669"/>
    <property type="project" value="InterPro"/>
</dbReference>
<dbReference type="AlphaFoldDB" id="A0A975GQY2"/>
<comment type="catalytic activity">
    <reaction evidence="1">
        <text>ATP + protein L-histidine = ADP + protein N-phospho-L-histidine.</text>
        <dbReference type="EC" id="2.7.13.3"/>
    </reaction>
</comment>
<evidence type="ECO:0000259" key="20">
    <source>
        <dbReference type="PROSITE" id="PS50110"/>
    </source>
</evidence>
<dbReference type="InterPro" id="IPR000700">
    <property type="entry name" value="PAS-assoc_C"/>
</dbReference>
<dbReference type="PRINTS" id="PR00344">
    <property type="entry name" value="BCTRLSENSOR"/>
</dbReference>
<dbReference type="Pfam" id="PF08448">
    <property type="entry name" value="PAS_4"/>
    <property type="match status" value="2"/>
</dbReference>
<feature type="modified residue" description="4-aspartylphosphate" evidence="17">
    <location>
        <position position="850"/>
    </location>
</feature>
<dbReference type="PANTHER" id="PTHR45339:SF1">
    <property type="entry name" value="HYBRID SIGNAL TRANSDUCTION HISTIDINE KINASE J"/>
    <property type="match status" value="1"/>
</dbReference>
<dbReference type="EC" id="2.7.13.3" evidence="3"/>
<dbReference type="SUPFAM" id="SSF47384">
    <property type="entry name" value="Homodimeric domain of signal transducing histidine kinase"/>
    <property type="match status" value="1"/>
</dbReference>
<dbReference type="Gene3D" id="1.10.287.130">
    <property type="match status" value="1"/>
</dbReference>
<keyword evidence="5 17" id="KW-0597">Phosphoprotein</keyword>
<name>A0A975GQY2_9BACT</name>
<dbReference type="Proteomes" id="UP000663722">
    <property type="component" value="Chromosome"/>
</dbReference>
<keyword evidence="18" id="KW-0175">Coiled coil</keyword>
<keyword evidence="10" id="KW-0067">ATP-binding</keyword>
<dbReference type="SUPFAM" id="SSF52172">
    <property type="entry name" value="CheY-like"/>
    <property type="match status" value="2"/>
</dbReference>
<gene>
    <name evidence="24" type="ORF">dnm_064180</name>
</gene>
<feature type="domain" description="Response regulatory" evidence="20">
    <location>
        <begin position="634"/>
        <end position="755"/>
    </location>
</feature>
<dbReference type="GO" id="GO:0005886">
    <property type="term" value="C:plasma membrane"/>
    <property type="evidence" value="ECO:0007669"/>
    <property type="project" value="UniProtKB-SubCell"/>
</dbReference>
<evidence type="ECO:0000256" key="10">
    <source>
        <dbReference type="ARBA" id="ARBA00022840"/>
    </source>
</evidence>
<dbReference type="SUPFAM" id="SSF55874">
    <property type="entry name" value="ATPase domain of HSP90 chaperone/DNA topoisomerase II/histidine kinase"/>
    <property type="match status" value="1"/>
</dbReference>
<dbReference type="InterPro" id="IPR004358">
    <property type="entry name" value="Sig_transdc_His_kin-like_C"/>
</dbReference>
<dbReference type="InterPro" id="IPR036097">
    <property type="entry name" value="HisK_dim/P_sf"/>
</dbReference>
<dbReference type="InterPro" id="IPR013655">
    <property type="entry name" value="PAS_fold_3"/>
</dbReference>
<dbReference type="PROSITE" id="PS50112">
    <property type="entry name" value="PAS"/>
    <property type="match status" value="2"/>
</dbReference>
<proteinExistence type="predicted"/>
<dbReference type="EMBL" id="CP061800">
    <property type="protein sequence ID" value="QTA90357.1"/>
    <property type="molecule type" value="Genomic_DNA"/>
</dbReference>
<evidence type="ECO:0000313" key="24">
    <source>
        <dbReference type="EMBL" id="QTA90357.1"/>
    </source>
</evidence>